<evidence type="ECO:0000313" key="1">
    <source>
        <dbReference type="EMBL" id="SVE06518.1"/>
    </source>
</evidence>
<organism evidence="1">
    <name type="scientific">marine metagenome</name>
    <dbReference type="NCBI Taxonomy" id="408172"/>
    <lineage>
        <taxon>unclassified sequences</taxon>
        <taxon>metagenomes</taxon>
        <taxon>ecological metagenomes</taxon>
    </lineage>
</organism>
<sequence>ICDWTILSKSDKTLFIKEATSHIEVLFSNTNTIAETDDMMI</sequence>
<protein>
    <submittedName>
        <fullName evidence="1">Uncharacterized protein</fullName>
    </submittedName>
</protein>
<gene>
    <name evidence="1" type="ORF">METZ01_LOCUS459372</name>
</gene>
<proteinExistence type="predicted"/>
<accession>A0A383AHE4</accession>
<dbReference type="EMBL" id="UINC01191736">
    <property type="protein sequence ID" value="SVE06518.1"/>
    <property type="molecule type" value="Genomic_DNA"/>
</dbReference>
<dbReference type="AlphaFoldDB" id="A0A383AHE4"/>
<reference evidence="1" key="1">
    <citation type="submission" date="2018-05" db="EMBL/GenBank/DDBJ databases">
        <authorList>
            <person name="Lanie J.A."/>
            <person name="Ng W.-L."/>
            <person name="Kazmierczak K.M."/>
            <person name="Andrzejewski T.M."/>
            <person name="Davidsen T.M."/>
            <person name="Wayne K.J."/>
            <person name="Tettelin H."/>
            <person name="Glass J.I."/>
            <person name="Rusch D."/>
            <person name="Podicherti R."/>
            <person name="Tsui H.-C.T."/>
            <person name="Winkler M.E."/>
        </authorList>
    </citation>
    <scope>NUCLEOTIDE SEQUENCE</scope>
</reference>
<feature type="non-terminal residue" evidence="1">
    <location>
        <position position="1"/>
    </location>
</feature>
<name>A0A383AHE4_9ZZZZ</name>